<keyword evidence="3" id="KW-1185">Reference proteome</keyword>
<keyword evidence="1" id="KW-0677">Repeat</keyword>
<dbReference type="InterPro" id="IPR002885">
    <property type="entry name" value="PPR_rpt"/>
</dbReference>
<protein>
    <submittedName>
        <fullName evidence="2">Uncharacterized protein</fullName>
    </submittedName>
</protein>
<dbReference type="InterPro" id="IPR011990">
    <property type="entry name" value="TPR-like_helical_dom_sf"/>
</dbReference>
<evidence type="ECO:0000313" key="3">
    <source>
        <dbReference type="Proteomes" id="UP001164929"/>
    </source>
</evidence>
<sequence>MNSPDEARKNDGSIDSLKKFIEESFIPTCLTYNCVIDGFVKQGPVNSALDKQKWSTTVPNVFSYTSLIIGFCKNNNLDLAV</sequence>
<reference evidence="2 3" key="1">
    <citation type="journal article" date="2023" name="Mol. Ecol. Resour.">
        <title>Chromosome-level genome assembly of a triploid poplar Populus alba 'Berolinensis'.</title>
        <authorList>
            <person name="Chen S."/>
            <person name="Yu Y."/>
            <person name="Wang X."/>
            <person name="Wang S."/>
            <person name="Zhang T."/>
            <person name="Zhou Y."/>
            <person name="He R."/>
            <person name="Meng N."/>
            <person name="Wang Y."/>
            <person name="Liu W."/>
            <person name="Liu Z."/>
            <person name="Liu J."/>
            <person name="Guo Q."/>
            <person name="Huang H."/>
            <person name="Sederoff R.R."/>
            <person name="Wang G."/>
            <person name="Qu G."/>
            <person name="Chen S."/>
        </authorList>
    </citation>
    <scope>NUCLEOTIDE SEQUENCE [LARGE SCALE GENOMIC DNA]</scope>
    <source>
        <strain evidence="2">SC-2020</strain>
    </source>
</reference>
<dbReference type="EMBL" id="JAQIZT010000018">
    <property type="protein sequence ID" value="KAJ6957202.1"/>
    <property type="molecule type" value="Genomic_DNA"/>
</dbReference>
<organism evidence="2 3">
    <name type="scientific">Populus alba x Populus x berolinensis</name>
    <dbReference type="NCBI Taxonomy" id="444605"/>
    <lineage>
        <taxon>Eukaryota</taxon>
        <taxon>Viridiplantae</taxon>
        <taxon>Streptophyta</taxon>
        <taxon>Embryophyta</taxon>
        <taxon>Tracheophyta</taxon>
        <taxon>Spermatophyta</taxon>
        <taxon>Magnoliopsida</taxon>
        <taxon>eudicotyledons</taxon>
        <taxon>Gunneridae</taxon>
        <taxon>Pentapetalae</taxon>
        <taxon>rosids</taxon>
        <taxon>fabids</taxon>
        <taxon>Malpighiales</taxon>
        <taxon>Salicaceae</taxon>
        <taxon>Saliceae</taxon>
        <taxon>Populus</taxon>
    </lineage>
</organism>
<proteinExistence type="predicted"/>
<dbReference type="Pfam" id="PF01535">
    <property type="entry name" value="PPR"/>
    <property type="match status" value="1"/>
</dbReference>
<accession>A0AAD6LAM0</accession>
<gene>
    <name evidence="2" type="ORF">NC653_039207</name>
</gene>
<dbReference type="Gene3D" id="1.25.40.10">
    <property type="entry name" value="Tetratricopeptide repeat domain"/>
    <property type="match status" value="1"/>
</dbReference>
<name>A0AAD6LAM0_9ROSI</name>
<evidence type="ECO:0000256" key="1">
    <source>
        <dbReference type="ARBA" id="ARBA00022737"/>
    </source>
</evidence>
<comment type="caution">
    <text evidence="2">The sequence shown here is derived from an EMBL/GenBank/DDBJ whole genome shotgun (WGS) entry which is preliminary data.</text>
</comment>
<dbReference type="NCBIfam" id="TIGR00756">
    <property type="entry name" value="PPR"/>
    <property type="match status" value="1"/>
</dbReference>
<dbReference type="AlphaFoldDB" id="A0AAD6LAM0"/>
<dbReference type="Proteomes" id="UP001164929">
    <property type="component" value="Chromosome 18"/>
</dbReference>
<evidence type="ECO:0000313" key="2">
    <source>
        <dbReference type="EMBL" id="KAJ6957202.1"/>
    </source>
</evidence>
<dbReference type="Pfam" id="PF12854">
    <property type="entry name" value="PPR_1"/>
    <property type="match status" value="1"/>
</dbReference>